<dbReference type="SUPFAM" id="SSF90257">
    <property type="entry name" value="Myosin rod fragments"/>
    <property type="match status" value="1"/>
</dbReference>
<evidence type="ECO:0000313" key="2">
    <source>
        <dbReference type="EMBL" id="WVZ72245.1"/>
    </source>
</evidence>
<dbReference type="PANTHER" id="PTHR45615:SF63">
    <property type="entry name" value="CHROMOSOME UNDETERMINED SCAFFOLD_10, WHOLE GENOME SHOTGUN SEQUENCE"/>
    <property type="match status" value="1"/>
</dbReference>
<keyword evidence="3" id="KW-1185">Reference proteome</keyword>
<protein>
    <submittedName>
        <fullName evidence="2">Uncharacterized protein</fullName>
    </submittedName>
</protein>
<name>A0AAQ3TGU6_PASNO</name>
<evidence type="ECO:0000313" key="3">
    <source>
        <dbReference type="Proteomes" id="UP001341281"/>
    </source>
</evidence>
<evidence type="ECO:0000256" key="1">
    <source>
        <dbReference type="SAM" id="Coils"/>
    </source>
</evidence>
<feature type="coiled-coil region" evidence="1">
    <location>
        <begin position="132"/>
        <end position="341"/>
    </location>
</feature>
<sequence>MASAGGGDDTGGSGETPKRLGVYRNAAGVVFSGTDLVMYMSCCTCGGLSSLHFLKGNAFFLFTAAAGQNLGVESGNKKRKTTVMYKGSIGLVGNGDDLEVAFEDSCRIKKEIEDLRSQLDEDVKELGYCEENEKLRVELARKTQEMQCLRKQNEEMQARNDSIRKWNEELQAKNDRLAKLNEEPQAENDGLVKQNKKLQAKNDELMKWIEELEAKNDSMWKWTEKLESNNDDLTKQIEELEAKNDSLRKWAEELEAMNEGLLQLNEKLQAKNEALTNQNEDLQANNDDLNKLNRVLQAGNDSMTKQNEELQAKNDVMTKWNEELQAKNDGLRKNIMEILEIQIDAKRENLQQFLGLYRAMNFPIPQLKLSEEESSSELVYSSMTAKGGADAGSKTEDKSKLFLNLVFKDKLNGCTDIGAEVSWDTILESVQRLKQAERPRRLSRRMLLATYASELEHTRKKNEELESEKASAEQLMAMLQQVIPPIFNEFDLKIPVQEGTSLKSHIQSMERIAAKLKGLPGVIRQTTLELVKGSAAHCGSLVLAILKNQVPTLDVSVIDQGFRGTEKEAEDLAESLKHLVEPLSSTIEFGSSEITIHCHLV</sequence>
<keyword evidence="1" id="KW-0175">Coiled coil</keyword>
<dbReference type="EMBL" id="CP144748">
    <property type="protein sequence ID" value="WVZ72245.1"/>
    <property type="molecule type" value="Genomic_DNA"/>
</dbReference>
<dbReference type="PANTHER" id="PTHR45615">
    <property type="entry name" value="MYOSIN HEAVY CHAIN, NON-MUSCLE"/>
    <property type="match status" value="1"/>
</dbReference>
<reference evidence="2 3" key="1">
    <citation type="submission" date="2024-02" db="EMBL/GenBank/DDBJ databases">
        <title>High-quality chromosome-scale genome assembly of Pensacola bahiagrass (Paspalum notatum Flugge var. saurae).</title>
        <authorList>
            <person name="Vega J.M."/>
            <person name="Podio M."/>
            <person name="Orjuela J."/>
            <person name="Siena L.A."/>
            <person name="Pessino S.C."/>
            <person name="Combes M.C."/>
            <person name="Mariac C."/>
            <person name="Albertini E."/>
            <person name="Pupilli F."/>
            <person name="Ortiz J.P.A."/>
            <person name="Leblanc O."/>
        </authorList>
    </citation>
    <scope>NUCLEOTIDE SEQUENCE [LARGE SCALE GENOMIC DNA]</scope>
    <source>
        <strain evidence="2">R1</strain>
        <tissue evidence="2">Leaf</tissue>
    </source>
</reference>
<feature type="coiled-coil region" evidence="1">
    <location>
        <begin position="448"/>
        <end position="482"/>
    </location>
</feature>
<accession>A0AAQ3TGU6</accession>
<organism evidence="2 3">
    <name type="scientific">Paspalum notatum var. saurae</name>
    <dbReference type="NCBI Taxonomy" id="547442"/>
    <lineage>
        <taxon>Eukaryota</taxon>
        <taxon>Viridiplantae</taxon>
        <taxon>Streptophyta</taxon>
        <taxon>Embryophyta</taxon>
        <taxon>Tracheophyta</taxon>
        <taxon>Spermatophyta</taxon>
        <taxon>Magnoliopsida</taxon>
        <taxon>Liliopsida</taxon>
        <taxon>Poales</taxon>
        <taxon>Poaceae</taxon>
        <taxon>PACMAD clade</taxon>
        <taxon>Panicoideae</taxon>
        <taxon>Andropogonodae</taxon>
        <taxon>Paspaleae</taxon>
        <taxon>Paspalinae</taxon>
        <taxon>Paspalum</taxon>
    </lineage>
</organism>
<dbReference type="AlphaFoldDB" id="A0AAQ3TGU6"/>
<dbReference type="Proteomes" id="UP001341281">
    <property type="component" value="Chromosome 04"/>
</dbReference>
<gene>
    <name evidence="2" type="ORF">U9M48_020738</name>
</gene>
<proteinExistence type="predicted"/>